<dbReference type="Pfam" id="PF01609">
    <property type="entry name" value="DDE_Tnp_1"/>
    <property type="match status" value="1"/>
</dbReference>
<dbReference type="Gene3D" id="1.10.246.40">
    <property type="entry name" value="Tn5 transposase, domain 1"/>
    <property type="match status" value="1"/>
</dbReference>
<dbReference type="RefSeq" id="WP_269414293.1">
    <property type="nucleotide sequence ID" value="NZ_JAPWGL010000001.1"/>
</dbReference>
<dbReference type="InterPro" id="IPR014737">
    <property type="entry name" value="Transposase_Tn5-like_C"/>
</dbReference>
<dbReference type="Pfam" id="PF14706">
    <property type="entry name" value="Tnp_DNA_bind"/>
    <property type="match status" value="1"/>
</dbReference>
<dbReference type="PANTHER" id="PTHR37319">
    <property type="entry name" value="TRANSPOSASE"/>
    <property type="match status" value="1"/>
</dbReference>
<dbReference type="InterPro" id="IPR012337">
    <property type="entry name" value="RNaseH-like_sf"/>
</dbReference>
<evidence type="ECO:0000259" key="2">
    <source>
        <dbReference type="Pfam" id="PF14706"/>
    </source>
</evidence>
<dbReference type="PANTHER" id="PTHR37319:SF1">
    <property type="entry name" value="TRANSPOSASE TN5 DIMERISATION DOMAIN-CONTAINING PROTEIN"/>
    <property type="match status" value="1"/>
</dbReference>
<dbReference type="Gene3D" id="1.10.740.10">
    <property type="entry name" value="Transferase Inhibitor Protein From Tn5, Chain"/>
    <property type="match status" value="1"/>
</dbReference>
<protein>
    <submittedName>
        <fullName evidence="3">IS4 family transposase</fullName>
    </submittedName>
</protein>
<dbReference type="EMBL" id="JAPWGL010000001">
    <property type="protein sequence ID" value="MCZ4222492.1"/>
    <property type="molecule type" value="Genomic_DNA"/>
</dbReference>
<dbReference type="NCBIfam" id="NF033590">
    <property type="entry name" value="transpos_IS4_3"/>
    <property type="match status" value="1"/>
</dbReference>
<evidence type="ECO:0000313" key="3">
    <source>
        <dbReference type="EMBL" id="MCZ4222492.1"/>
    </source>
</evidence>
<feature type="domain" description="Transposase IS4-like" evidence="1">
    <location>
        <begin position="210"/>
        <end position="361"/>
    </location>
</feature>
<dbReference type="InterPro" id="IPR038215">
    <property type="entry name" value="TN5-like_N_sf"/>
</dbReference>
<comment type="caution">
    <text evidence="3">The sequence shown here is derived from an EMBL/GenBank/DDBJ whole genome shotgun (WGS) entry which is preliminary data.</text>
</comment>
<feature type="domain" description="Transposase Tn5-like N-terminal" evidence="2">
    <location>
        <begin position="14"/>
        <end position="60"/>
    </location>
</feature>
<dbReference type="Proteomes" id="UP001144341">
    <property type="component" value="Unassembled WGS sequence"/>
</dbReference>
<dbReference type="InterPro" id="IPR054836">
    <property type="entry name" value="Tn5_transposase"/>
</dbReference>
<dbReference type="InterPro" id="IPR014735">
    <property type="entry name" value="Transposase_Tn5-like_N"/>
</dbReference>
<sequence>MERIVHKPDFDGLLGDKRLERRAELISSSLLQSRSSVIHSATKNEAEQKGFYRFLCNESVNESDLIREMIQRCARNTVGKDVLVIQDSSSFGLSKNANNIKPSSGLGLVGNKTGLGFLSHVSLVLDASSEAILGFCDLQLWHRTKDKSNNTTKVYKREPLEEKESFKWIKAGNKAKAILSEASHITIIQDREGDIYEQFCLIPDYRTSLIIRSRDNRRLADGSRLHSVLKESPVLGEYLLTLPADLRKDKTKRTAEMEVRCQKVSIKKPTNGVGKEIAEEKELYVIEAREKNNDAKDSVCWRLLTDQPTLSLEEALNIIYRYTQRWYIEQLFRILKKQGFQIEESQLETGWAIRKLFLMVLNAALRVMQLYLAYGKEDCQELSEVFDEQEINCLEAIEKNHLPKTIKTSNPYPKNKLSWASWIIARLGGWKGNVKSQPAGPIIIKRGLDKFEDIFQGWKLAAFKT</sequence>
<dbReference type="InterPro" id="IPR047768">
    <property type="entry name" value="Tn5p-like"/>
</dbReference>
<name>A0ABT4KU92_9SPHI</name>
<accession>A0ABT4KU92</accession>
<dbReference type="SUPFAM" id="SSF53098">
    <property type="entry name" value="Ribonuclease H-like"/>
    <property type="match status" value="1"/>
</dbReference>
<reference evidence="3" key="1">
    <citation type="submission" date="2022-12" db="EMBL/GenBank/DDBJ databases">
        <title>Genome sequence of SJ11.</title>
        <authorList>
            <person name="Woo H."/>
        </authorList>
    </citation>
    <scope>NUCLEOTIDE SEQUENCE</scope>
    <source>
        <strain evidence="3">SJ11</strain>
    </source>
</reference>
<dbReference type="InterPro" id="IPR002559">
    <property type="entry name" value="Transposase_11"/>
</dbReference>
<evidence type="ECO:0000259" key="1">
    <source>
        <dbReference type="Pfam" id="PF01609"/>
    </source>
</evidence>
<dbReference type="Gene3D" id="3.90.350.10">
    <property type="entry name" value="Transposase Inhibitor Protein From Tn5, Chain A, domain 1"/>
    <property type="match status" value="1"/>
</dbReference>
<organism evidence="3 4">
    <name type="scientific">Pedobacter rhodius</name>
    <dbReference type="NCBI Taxonomy" id="3004098"/>
    <lineage>
        <taxon>Bacteria</taxon>
        <taxon>Pseudomonadati</taxon>
        <taxon>Bacteroidota</taxon>
        <taxon>Sphingobacteriia</taxon>
        <taxon>Sphingobacteriales</taxon>
        <taxon>Sphingobacteriaceae</taxon>
        <taxon>Pedobacter</taxon>
    </lineage>
</organism>
<gene>
    <name evidence="3" type="ORF">O0931_04200</name>
</gene>
<keyword evidence="4" id="KW-1185">Reference proteome</keyword>
<evidence type="ECO:0000313" key="4">
    <source>
        <dbReference type="Proteomes" id="UP001144341"/>
    </source>
</evidence>
<proteinExistence type="predicted"/>